<dbReference type="InterPro" id="IPR050546">
    <property type="entry name" value="Glycosyl_Hydrlase_16"/>
</dbReference>
<dbReference type="AlphaFoldDB" id="A0A8T9CKN5"/>
<comment type="caution">
    <text evidence="3">The sequence shown here is derived from an EMBL/GenBank/DDBJ whole genome shotgun (WGS) entry which is preliminary data.</text>
</comment>
<dbReference type="PANTHER" id="PTHR10963">
    <property type="entry name" value="GLYCOSYL HYDROLASE-RELATED"/>
    <property type="match status" value="1"/>
</dbReference>
<evidence type="ECO:0000313" key="3">
    <source>
        <dbReference type="EMBL" id="TVY84690.1"/>
    </source>
</evidence>
<name>A0A8T9CKN5_9HELO</name>
<keyword evidence="1" id="KW-0732">Signal</keyword>
<accession>A0A8T9CKN5</accession>
<dbReference type="GO" id="GO:0005975">
    <property type="term" value="P:carbohydrate metabolic process"/>
    <property type="evidence" value="ECO:0007669"/>
    <property type="project" value="InterPro"/>
</dbReference>
<dbReference type="Gene3D" id="2.60.120.200">
    <property type="match status" value="1"/>
</dbReference>
<reference evidence="3 4" key="1">
    <citation type="submission" date="2018-05" db="EMBL/GenBank/DDBJ databases">
        <title>Genome sequencing and assembly of the regulated plant pathogen Lachnellula willkommii and related sister species for the development of diagnostic species identification markers.</title>
        <authorList>
            <person name="Giroux E."/>
            <person name="Bilodeau G."/>
        </authorList>
    </citation>
    <scope>NUCLEOTIDE SEQUENCE [LARGE SCALE GENOMIC DNA]</scope>
    <source>
        <strain evidence="3 4">CBS 268.59</strain>
    </source>
</reference>
<organism evidence="3 4">
    <name type="scientific">Lachnellula suecica</name>
    <dbReference type="NCBI Taxonomy" id="602035"/>
    <lineage>
        <taxon>Eukaryota</taxon>
        <taxon>Fungi</taxon>
        <taxon>Dikarya</taxon>
        <taxon>Ascomycota</taxon>
        <taxon>Pezizomycotina</taxon>
        <taxon>Leotiomycetes</taxon>
        <taxon>Helotiales</taxon>
        <taxon>Lachnaceae</taxon>
        <taxon>Lachnellula</taxon>
    </lineage>
</organism>
<proteinExistence type="predicted"/>
<dbReference type="Proteomes" id="UP000469558">
    <property type="component" value="Unassembled WGS sequence"/>
</dbReference>
<dbReference type="SUPFAM" id="SSF49899">
    <property type="entry name" value="Concanavalin A-like lectins/glucanases"/>
    <property type="match status" value="1"/>
</dbReference>
<dbReference type="PANTHER" id="PTHR10963:SF60">
    <property type="entry name" value="GRAM-NEGATIVE BACTERIA-BINDING PROTEIN 1-RELATED"/>
    <property type="match status" value="1"/>
</dbReference>
<dbReference type="GO" id="GO:0004553">
    <property type="term" value="F:hydrolase activity, hydrolyzing O-glycosyl compounds"/>
    <property type="evidence" value="ECO:0007669"/>
    <property type="project" value="InterPro"/>
</dbReference>
<dbReference type="PROSITE" id="PS51762">
    <property type="entry name" value="GH16_2"/>
    <property type="match status" value="1"/>
</dbReference>
<feature type="signal peptide" evidence="1">
    <location>
        <begin position="1"/>
        <end position="21"/>
    </location>
</feature>
<dbReference type="EMBL" id="QGMK01000063">
    <property type="protein sequence ID" value="TVY84690.1"/>
    <property type="molecule type" value="Genomic_DNA"/>
</dbReference>
<evidence type="ECO:0000259" key="2">
    <source>
        <dbReference type="PROSITE" id="PS51762"/>
    </source>
</evidence>
<protein>
    <submittedName>
        <fullName evidence="3">Beta-glucanase</fullName>
    </submittedName>
</protein>
<dbReference type="InterPro" id="IPR000757">
    <property type="entry name" value="Beta-glucanase-like"/>
</dbReference>
<evidence type="ECO:0000313" key="4">
    <source>
        <dbReference type="Proteomes" id="UP000469558"/>
    </source>
</evidence>
<gene>
    <name evidence="3" type="primary">bglA_2</name>
    <name evidence="3" type="ORF">LSUE1_G000721</name>
</gene>
<dbReference type="OrthoDB" id="192832at2759"/>
<dbReference type="InterPro" id="IPR013320">
    <property type="entry name" value="ConA-like_dom_sf"/>
</dbReference>
<evidence type="ECO:0000256" key="1">
    <source>
        <dbReference type="SAM" id="SignalP"/>
    </source>
</evidence>
<sequence>MPQMKSFFLLLGTSTLAQVHARHLPPRDVDATIPKDGLVPVFFDDFCGTPGSLPDESNWLFSLGTRYPGGAPNWGNNEFQSYTKSPNNIHITKNNTLAIVPRLRDGNWTSARLETQDTSFVAEAGGRLLIEASIKLGDAPLDQQQGIWPAFWALGQKFRGNYTYWPMATEWDFMEAVSGQSTMYSTIHCAYAPGGPCNEYQGLGNNGAPFSRGVFHTVGFMADRSMTGPSKNGTWRDETLNWYLDGTKVFNVTGATIGDEAVWALLAHQGPPNNATVGGPSVGMEVDYIGVYASA</sequence>
<keyword evidence="4" id="KW-1185">Reference proteome</keyword>
<feature type="chain" id="PRO_5035742326" evidence="1">
    <location>
        <begin position="22"/>
        <end position="295"/>
    </location>
</feature>
<feature type="domain" description="GH16" evidence="2">
    <location>
        <begin position="44"/>
        <end position="295"/>
    </location>
</feature>